<evidence type="ECO:0000256" key="1">
    <source>
        <dbReference type="SAM" id="Phobius"/>
    </source>
</evidence>
<keyword evidence="4" id="KW-1185">Reference proteome</keyword>
<dbReference type="RefSeq" id="WP_298263152.1">
    <property type="nucleotide sequence ID" value="NZ_JBHTIC010000008.1"/>
</dbReference>
<name>A0ABW2Z6R2_9FLAO</name>
<evidence type="ECO:0000313" key="3">
    <source>
        <dbReference type="EMBL" id="MFD0762485.1"/>
    </source>
</evidence>
<dbReference type="Proteomes" id="UP001597032">
    <property type="component" value="Unassembled WGS sequence"/>
</dbReference>
<feature type="transmembrane region" description="Helical" evidence="1">
    <location>
        <begin position="7"/>
        <end position="22"/>
    </location>
</feature>
<dbReference type="InterPro" id="IPR025646">
    <property type="entry name" value="DUF4350"/>
</dbReference>
<dbReference type="Pfam" id="PF14258">
    <property type="entry name" value="DUF4350"/>
    <property type="match status" value="1"/>
</dbReference>
<proteinExistence type="predicted"/>
<comment type="caution">
    <text evidence="3">The sequence shown here is derived from an EMBL/GenBank/DDBJ whole genome shotgun (WGS) entry which is preliminary data.</text>
</comment>
<sequence length="401" mass="47366">MDKKTKIYSILFLVLILGYIYLENTKKQPINWFPTYAAKHKIPYGTFVLKNQLENLFPTTEIKTINLPPFEYLKDSTRTGTYFFVDDALNFGDAEFLRLMKFVERGNDVFISTHGMNIDTLNFKTERLLSTNFDEKVIFKLPNKAFKSKEYTFDRPFMNQVFTKIDTLNSTILGITAYVNENGKRTEEGINFVKFRYGKGNFYLHTFPEAFTNYYILKSPNQQHAANILSYLREDIPILWDTYYKTGKSKIASPMHYLLSSKYLKWAYYMGLVGVLFFVLFEGKRKQRMIPIRVPLKNQTLAFTRTIANMYFEKQAHKTIAEHKINYLLEYIRTKLHIPTTKIDTTFYNYVASRSGNSYKEVEKLFQFCEEIHLKNEITNLELIKLNDMIEKFKKTIQYGN</sequence>
<reference evidence="4" key="1">
    <citation type="journal article" date="2019" name="Int. J. Syst. Evol. Microbiol.">
        <title>The Global Catalogue of Microorganisms (GCM) 10K type strain sequencing project: providing services to taxonomists for standard genome sequencing and annotation.</title>
        <authorList>
            <consortium name="The Broad Institute Genomics Platform"/>
            <consortium name="The Broad Institute Genome Sequencing Center for Infectious Disease"/>
            <person name="Wu L."/>
            <person name="Ma J."/>
        </authorList>
    </citation>
    <scope>NUCLEOTIDE SEQUENCE [LARGE SCALE GENOMIC DNA]</scope>
    <source>
        <strain evidence="4">CCUG 60022</strain>
    </source>
</reference>
<dbReference type="EMBL" id="JBHTIC010000008">
    <property type="protein sequence ID" value="MFD0762485.1"/>
    <property type="molecule type" value="Genomic_DNA"/>
</dbReference>
<feature type="transmembrane region" description="Helical" evidence="1">
    <location>
        <begin position="266"/>
        <end position="283"/>
    </location>
</feature>
<keyword evidence="1" id="KW-0472">Membrane</keyword>
<gene>
    <name evidence="3" type="ORF">ACFQZW_10360</name>
</gene>
<accession>A0ABW2Z6R2</accession>
<keyword evidence="1" id="KW-1133">Transmembrane helix</keyword>
<evidence type="ECO:0000259" key="2">
    <source>
        <dbReference type="Pfam" id="PF14258"/>
    </source>
</evidence>
<protein>
    <submittedName>
        <fullName evidence="3">DUF4350 domain-containing protein</fullName>
    </submittedName>
</protein>
<evidence type="ECO:0000313" key="4">
    <source>
        <dbReference type="Proteomes" id="UP001597032"/>
    </source>
</evidence>
<organism evidence="3 4">
    <name type="scientific">Lutibacter aestuarii</name>
    <dbReference type="NCBI Taxonomy" id="861111"/>
    <lineage>
        <taxon>Bacteria</taxon>
        <taxon>Pseudomonadati</taxon>
        <taxon>Bacteroidota</taxon>
        <taxon>Flavobacteriia</taxon>
        <taxon>Flavobacteriales</taxon>
        <taxon>Flavobacteriaceae</taxon>
        <taxon>Lutibacter</taxon>
    </lineage>
</organism>
<feature type="domain" description="DUF4350" evidence="2">
    <location>
        <begin position="41"/>
        <end position="229"/>
    </location>
</feature>
<keyword evidence="1" id="KW-0812">Transmembrane</keyword>